<comment type="catalytic activity">
    <reaction evidence="12">
        <text>L-cystine(out) + L-arginine(in) = L-cystine(in) + L-arginine(out)</text>
        <dbReference type="Rhea" id="RHEA:71075"/>
        <dbReference type="ChEBI" id="CHEBI:32682"/>
        <dbReference type="ChEBI" id="CHEBI:35491"/>
    </reaction>
    <physiologicalReaction direction="left-to-right" evidence="12">
        <dbReference type="Rhea" id="RHEA:71076"/>
    </physiologicalReaction>
</comment>
<evidence type="ECO:0000256" key="15">
    <source>
        <dbReference type="ARBA" id="ARBA00052732"/>
    </source>
</evidence>
<evidence type="ECO:0000256" key="5">
    <source>
        <dbReference type="ARBA" id="ARBA00022553"/>
    </source>
</evidence>
<evidence type="ECO:0000256" key="18">
    <source>
        <dbReference type="ARBA" id="ARBA00083296"/>
    </source>
</evidence>
<comment type="catalytic activity">
    <reaction evidence="13">
        <text>L-histidine(out) + L-arginine(in) = L-histidine(in) + L-arginine(out)</text>
        <dbReference type="Rhea" id="RHEA:71063"/>
        <dbReference type="ChEBI" id="CHEBI:32682"/>
        <dbReference type="ChEBI" id="CHEBI:57595"/>
    </reaction>
    <physiologicalReaction direction="left-to-right" evidence="13">
        <dbReference type="Rhea" id="RHEA:71064"/>
    </physiologicalReaction>
</comment>
<feature type="compositionally biased region" description="Basic and acidic residues" evidence="20">
    <location>
        <begin position="1"/>
        <end position="15"/>
    </location>
</feature>
<evidence type="ECO:0000256" key="12">
    <source>
        <dbReference type="ARBA" id="ARBA00051814"/>
    </source>
</evidence>
<reference evidence="22" key="1">
    <citation type="submission" date="2025-08" db="UniProtKB">
        <authorList>
            <consortium name="Ensembl"/>
        </authorList>
    </citation>
    <scope>IDENTIFICATION</scope>
</reference>
<evidence type="ECO:0000256" key="14">
    <source>
        <dbReference type="ARBA" id="ARBA00052179"/>
    </source>
</evidence>
<feature type="transmembrane region" description="Helical" evidence="21">
    <location>
        <begin position="69"/>
        <end position="90"/>
    </location>
</feature>
<feature type="transmembrane region" description="Helical" evidence="21">
    <location>
        <begin position="185"/>
        <end position="204"/>
    </location>
</feature>
<feature type="transmembrane region" description="Helical" evidence="21">
    <location>
        <begin position="152"/>
        <end position="173"/>
    </location>
</feature>
<gene>
    <name evidence="22" type="primary">SLC7A9</name>
</gene>
<dbReference type="GeneTree" id="ENSGT00940000156370"/>
<dbReference type="PANTHER" id="PTHR11785:SF354">
    <property type="entry name" value="B(0,+)-TYPE AMINO ACID TRANSPORTER 1"/>
    <property type="match status" value="1"/>
</dbReference>
<evidence type="ECO:0000256" key="21">
    <source>
        <dbReference type="SAM" id="Phobius"/>
    </source>
</evidence>
<evidence type="ECO:0000256" key="10">
    <source>
        <dbReference type="ARBA" id="ARBA00023157"/>
    </source>
</evidence>
<dbReference type="PIRSF" id="PIRSF006060">
    <property type="entry name" value="AA_transporter"/>
    <property type="match status" value="1"/>
</dbReference>
<sequence length="469" mass="51070">MEENSLRNRRDDERSTGSIQAKEPKTTSLQKEVGLLSGICMIVGTIIGSGIFISPKSVLSNTEAVGPCLIIWVACGVLATLGALCFAELGTMITKSGGEYPYLLEAFGPIPAYLFSWTSLFVIKPTSFAIICLSFSEYVSAPFYSGCKPPEAVVKCLAAAAILLITTVNSLSVRLGSYVQNVFTGAKLVIVAVIIIGGLVLLAQGNTRNFENSFEGAKLSVGAISLAFYNGLWAYDGWNQLNYITEELRNPFRNLPLAIIIGIPLVTGCYLLMNVAYFTVMTPTELLQSQAVAVTFGDRVLYPASWVVPLFVAFSTIGAANGTCFTAGRLVYVAGREGHMLKVLSYISVKRLTPAPAIIFYVSMNSGVKTPPSRPRGSGVNHRCTKKPMTVPIFIPILVTLISVFLVVAPIISKPAWEYLYCVLFILSGLIFYFLFVHYKFGWAQKISKPITMHLQMLMEVVPPEEALE</sequence>
<keyword evidence="6 21" id="KW-0812">Transmembrane</keyword>
<evidence type="ECO:0000256" key="19">
    <source>
        <dbReference type="ARBA" id="ARBA00093193"/>
    </source>
</evidence>
<evidence type="ECO:0000256" key="20">
    <source>
        <dbReference type="SAM" id="MobiDB-lite"/>
    </source>
</evidence>
<feature type="transmembrane region" description="Helical" evidence="21">
    <location>
        <begin position="255"/>
        <end position="280"/>
    </location>
</feature>
<dbReference type="GO" id="GO:0031526">
    <property type="term" value="C:brush border membrane"/>
    <property type="evidence" value="ECO:0007669"/>
    <property type="project" value="Ensembl"/>
</dbReference>
<dbReference type="Ensembl" id="ENSCAFT00020029031.1">
    <property type="protein sequence ID" value="ENSCAFP00020025156.1"/>
    <property type="gene ID" value="ENSCAFG00020019778.1"/>
</dbReference>
<dbReference type="Gene3D" id="1.20.1740.10">
    <property type="entry name" value="Amino acid/polyamine transporter I"/>
    <property type="match status" value="1"/>
</dbReference>
<evidence type="ECO:0000256" key="17">
    <source>
        <dbReference type="ARBA" id="ARBA00079910"/>
    </source>
</evidence>
<dbReference type="PANTHER" id="PTHR11785">
    <property type="entry name" value="AMINO ACID TRANSPORTER"/>
    <property type="match status" value="1"/>
</dbReference>
<keyword evidence="4" id="KW-1003">Cell membrane</keyword>
<dbReference type="InterPro" id="IPR002293">
    <property type="entry name" value="AA/rel_permease1"/>
</dbReference>
<name>A0A8C0L504_CANLU</name>
<evidence type="ECO:0000256" key="3">
    <source>
        <dbReference type="ARBA" id="ARBA00022448"/>
    </source>
</evidence>
<dbReference type="InterPro" id="IPR050598">
    <property type="entry name" value="AminoAcid_Transporter"/>
</dbReference>
<reference evidence="22" key="2">
    <citation type="submission" date="2025-09" db="UniProtKB">
        <authorList>
            <consortium name="Ensembl"/>
        </authorList>
    </citation>
    <scope>IDENTIFICATION</scope>
</reference>
<comment type="subcellular location">
    <subcellularLocation>
        <location evidence="1">Apical cell membrane</location>
        <topology evidence="1">Multi-pass membrane protein</topology>
    </subcellularLocation>
</comment>
<evidence type="ECO:0000256" key="8">
    <source>
        <dbReference type="ARBA" id="ARBA00022989"/>
    </source>
</evidence>
<evidence type="ECO:0000256" key="9">
    <source>
        <dbReference type="ARBA" id="ARBA00023136"/>
    </source>
</evidence>
<dbReference type="Proteomes" id="UP000694391">
    <property type="component" value="Unplaced"/>
</dbReference>
<comment type="catalytic activity">
    <reaction evidence="14">
        <text>L-cysteine(out) + L-arginine(in) = L-cysteine(in) + L-arginine(out)</text>
        <dbReference type="Rhea" id="RHEA:71071"/>
        <dbReference type="ChEBI" id="CHEBI:32682"/>
        <dbReference type="ChEBI" id="CHEBI:35235"/>
    </reaction>
    <physiologicalReaction direction="left-to-right" evidence="14">
        <dbReference type="Rhea" id="RHEA:71072"/>
    </physiologicalReaction>
</comment>
<dbReference type="AlphaFoldDB" id="A0A8C0L504"/>
<dbReference type="GO" id="GO:0015184">
    <property type="term" value="F:L-cystine transmembrane transporter activity"/>
    <property type="evidence" value="ECO:0007669"/>
    <property type="project" value="Ensembl"/>
</dbReference>
<keyword evidence="10" id="KW-1015">Disulfide bond</keyword>
<feature type="region of interest" description="Disordered" evidence="20">
    <location>
        <begin position="1"/>
        <end position="25"/>
    </location>
</feature>
<keyword evidence="8 21" id="KW-1133">Transmembrane helix</keyword>
<accession>A0A8C0L504</accession>
<keyword evidence="23" id="KW-1185">Reference proteome</keyword>
<keyword evidence="9 21" id="KW-0472">Membrane</keyword>
<evidence type="ECO:0000256" key="6">
    <source>
        <dbReference type="ARBA" id="ARBA00022692"/>
    </source>
</evidence>
<protein>
    <recommendedName>
        <fullName evidence="16">b(0,+)-type amino acid transporter 1</fullName>
    </recommendedName>
    <alternativeName>
        <fullName evidence="17">Glycoprotein-associated amino acid transporter b0,+AT1</fullName>
    </alternativeName>
    <alternativeName>
        <fullName evidence="18">Solute carrier family 7 member 9</fullName>
    </alternativeName>
</protein>
<evidence type="ECO:0000256" key="2">
    <source>
        <dbReference type="ARBA" id="ARBA00009523"/>
    </source>
</evidence>
<comment type="catalytic activity">
    <reaction evidence="15">
        <text>L-leucine(out) + L-arginine(in) = L-leucine(in) + L-arginine(out)</text>
        <dbReference type="Rhea" id="RHEA:71059"/>
        <dbReference type="ChEBI" id="CHEBI:32682"/>
        <dbReference type="ChEBI" id="CHEBI:57427"/>
    </reaction>
    <physiologicalReaction direction="left-to-right" evidence="15">
        <dbReference type="Rhea" id="RHEA:71060"/>
    </physiologicalReaction>
</comment>
<evidence type="ECO:0000256" key="4">
    <source>
        <dbReference type="ARBA" id="ARBA00022475"/>
    </source>
</evidence>
<keyword evidence="5" id="KW-0597">Phosphoprotein</keyword>
<evidence type="ECO:0000256" key="16">
    <source>
        <dbReference type="ARBA" id="ARBA00074336"/>
    </source>
</evidence>
<evidence type="ECO:0000256" key="7">
    <source>
        <dbReference type="ARBA" id="ARBA00022970"/>
    </source>
</evidence>
<dbReference type="FunFam" id="1.20.1740.10:FF:000015">
    <property type="entry name" value="B(0,+)-type amino acid transporter 1"/>
    <property type="match status" value="1"/>
</dbReference>
<evidence type="ECO:0000313" key="22">
    <source>
        <dbReference type="Ensembl" id="ENSCAFP00020025156.1"/>
    </source>
</evidence>
<dbReference type="GO" id="GO:0046982">
    <property type="term" value="F:protein heterodimerization activity"/>
    <property type="evidence" value="ECO:0007669"/>
    <property type="project" value="Ensembl"/>
</dbReference>
<evidence type="ECO:0000256" key="13">
    <source>
        <dbReference type="ARBA" id="ARBA00051835"/>
    </source>
</evidence>
<proteinExistence type="inferred from homology"/>
<dbReference type="GO" id="GO:0180009">
    <property type="term" value="F:broad specificity neutral L-amino acid:basic L-amino acid antiporter activity"/>
    <property type="evidence" value="ECO:0007669"/>
    <property type="project" value="Ensembl"/>
</dbReference>
<comment type="catalytic activity">
    <reaction evidence="11">
        <text>L-lysine(out) + L-arginine(in) = L-lysine(in) + L-arginine(out)</text>
        <dbReference type="Rhea" id="RHEA:70827"/>
        <dbReference type="ChEBI" id="CHEBI:32551"/>
        <dbReference type="ChEBI" id="CHEBI:32682"/>
    </reaction>
    <physiologicalReaction direction="left-to-right" evidence="11">
        <dbReference type="Rhea" id="RHEA:70828"/>
    </physiologicalReaction>
</comment>
<feature type="transmembrane region" description="Helical" evidence="21">
    <location>
        <begin position="216"/>
        <end position="235"/>
    </location>
</feature>
<keyword evidence="3" id="KW-0813">Transport</keyword>
<comment type="catalytic activity">
    <reaction evidence="19">
        <text>L-phenylalanine(out) + L-arginine(in) = L-phenylalanine(in) + L-arginine(out)</text>
        <dbReference type="Rhea" id="RHEA:71067"/>
        <dbReference type="ChEBI" id="CHEBI:32682"/>
        <dbReference type="ChEBI" id="CHEBI:58095"/>
    </reaction>
    <physiologicalReaction direction="left-to-right" evidence="19">
        <dbReference type="Rhea" id="RHEA:71068"/>
    </physiologicalReaction>
</comment>
<organism evidence="22 23">
    <name type="scientific">Canis lupus dingo</name>
    <name type="common">dingo</name>
    <dbReference type="NCBI Taxonomy" id="286419"/>
    <lineage>
        <taxon>Eukaryota</taxon>
        <taxon>Metazoa</taxon>
        <taxon>Chordata</taxon>
        <taxon>Craniata</taxon>
        <taxon>Vertebrata</taxon>
        <taxon>Euteleostomi</taxon>
        <taxon>Mammalia</taxon>
        <taxon>Eutheria</taxon>
        <taxon>Laurasiatheria</taxon>
        <taxon>Carnivora</taxon>
        <taxon>Caniformia</taxon>
        <taxon>Canidae</taxon>
        <taxon>Canis</taxon>
    </lineage>
</organism>
<comment type="similarity">
    <text evidence="2">Belongs to the amino acid-polyamine-organocation (APC) superfamily.</text>
</comment>
<feature type="transmembrane region" description="Helical" evidence="21">
    <location>
        <begin position="393"/>
        <end position="412"/>
    </location>
</feature>
<keyword evidence="7" id="KW-0029">Amino-acid transport</keyword>
<dbReference type="Pfam" id="PF13520">
    <property type="entry name" value="AA_permease_2"/>
    <property type="match status" value="1"/>
</dbReference>
<feature type="transmembrane region" description="Helical" evidence="21">
    <location>
        <begin position="33"/>
        <end position="54"/>
    </location>
</feature>
<evidence type="ECO:0000256" key="1">
    <source>
        <dbReference type="ARBA" id="ARBA00004424"/>
    </source>
</evidence>
<feature type="transmembrane region" description="Helical" evidence="21">
    <location>
        <begin position="418"/>
        <end position="439"/>
    </location>
</feature>
<evidence type="ECO:0000313" key="23">
    <source>
        <dbReference type="Proteomes" id="UP000694391"/>
    </source>
</evidence>
<evidence type="ECO:0000256" key="11">
    <source>
        <dbReference type="ARBA" id="ARBA00051323"/>
    </source>
</evidence>